<dbReference type="EnsemblPlants" id="KRG94924">
    <property type="protein sequence ID" value="KRG94924"/>
    <property type="gene ID" value="GLYMA_19G118300"/>
</dbReference>
<dbReference type="STRING" id="3847.A0A0R0EKS1"/>
<reference evidence="1 2" key="1">
    <citation type="journal article" date="2010" name="Nature">
        <title>Genome sequence of the palaeopolyploid soybean.</title>
        <authorList>
            <person name="Schmutz J."/>
            <person name="Cannon S.B."/>
            <person name="Schlueter J."/>
            <person name="Ma J."/>
            <person name="Mitros T."/>
            <person name="Nelson W."/>
            <person name="Hyten D.L."/>
            <person name="Song Q."/>
            <person name="Thelen J.J."/>
            <person name="Cheng J."/>
            <person name="Xu D."/>
            <person name="Hellsten U."/>
            <person name="May G.D."/>
            <person name="Yu Y."/>
            <person name="Sakurai T."/>
            <person name="Umezawa T."/>
            <person name="Bhattacharyya M.K."/>
            <person name="Sandhu D."/>
            <person name="Valliyodan B."/>
            <person name="Lindquist E."/>
            <person name="Peto M."/>
            <person name="Grant D."/>
            <person name="Shu S."/>
            <person name="Goodstein D."/>
            <person name="Barry K."/>
            <person name="Futrell-Griggs M."/>
            <person name="Abernathy B."/>
            <person name="Du J."/>
            <person name="Tian Z."/>
            <person name="Zhu L."/>
            <person name="Gill N."/>
            <person name="Joshi T."/>
            <person name="Libault M."/>
            <person name="Sethuraman A."/>
            <person name="Zhang X.-C."/>
            <person name="Shinozaki K."/>
            <person name="Nguyen H.T."/>
            <person name="Wing R.A."/>
            <person name="Cregan P."/>
            <person name="Specht J."/>
            <person name="Grimwood J."/>
            <person name="Rokhsar D."/>
            <person name="Stacey G."/>
            <person name="Shoemaker R.C."/>
            <person name="Jackson S.A."/>
        </authorList>
    </citation>
    <scope>NUCLEOTIDE SEQUENCE [LARGE SCALE GENOMIC DNA]</scope>
    <source>
        <strain evidence="2">cv. Williams 82</strain>
        <tissue evidence="1">Callus</tissue>
    </source>
</reference>
<evidence type="ECO:0000313" key="2">
    <source>
        <dbReference type="EnsemblPlants" id="KRG94924"/>
    </source>
</evidence>
<dbReference type="EMBL" id="CM000852">
    <property type="protein sequence ID" value="KRG94924.1"/>
    <property type="molecule type" value="Genomic_DNA"/>
</dbReference>
<gene>
    <name evidence="1" type="ORF">GLYMA_19G118300</name>
</gene>
<sequence>MKTKSGKVIRPNAKNKNKNLVWNWMDSSIKGSGKTINVGDPVYILGNVSSTEEAAA</sequence>
<dbReference type="Gramene" id="KRG94924">
    <property type="protein sequence ID" value="KRG94924"/>
    <property type="gene ID" value="GLYMA_19G118300"/>
</dbReference>
<evidence type="ECO:0000313" key="3">
    <source>
        <dbReference type="Proteomes" id="UP000008827"/>
    </source>
</evidence>
<reference evidence="2" key="2">
    <citation type="submission" date="2018-02" db="UniProtKB">
        <authorList>
            <consortium name="EnsemblPlants"/>
        </authorList>
    </citation>
    <scope>IDENTIFICATION</scope>
    <source>
        <strain evidence="2">Williams 82</strain>
    </source>
</reference>
<dbReference type="Proteomes" id="UP000008827">
    <property type="component" value="Chromosome 19"/>
</dbReference>
<keyword evidence="3" id="KW-1185">Reference proteome</keyword>
<dbReference type="AlphaFoldDB" id="A0A0R0EKS1"/>
<evidence type="ECO:0000313" key="1">
    <source>
        <dbReference type="EMBL" id="KRG94924.1"/>
    </source>
</evidence>
<dbReference type="OrthoDB" id="17255at2759"/>
<accession>A0A0R0EKS1</accession>
<dbReference type="InParanoid" id="A0A0R0EKS1"/>
<organism evidence="1">
    <name type="scientific">Glycine max</name>
    <name type="common">Soybean</name>
    <name type="synonym">Glycine hispida</name>
    <dbReference type="NCBI Taxonomy" id="3847"/>
    <lineage>
        <taxon>Eukaryota</taxon>
        <taxon>Viridiplantae</taxon>
        <taxon>Streptophyta</taxon>
        <taxon>Embryophyta</taxon>
        <taxon>Tracheophyta</taxon>
        <taxon>Spermatophyta</taxon>
        <taxon>Magnoliopsida</taxon>
        <taxon>eudicotyledons</taxon>
        <taxon>Gunneridae</taxon>
        <taxon>Pentapetalae</taxon>
        <taxon>rosids</taxon>
        <taxon>fabids</taxon>
        <taxon>Fabales</taxon>
        <taxon>Fabaceae</taxon>
        <taxon>Papilionoideae</taxon>
        <taxon>50 kb inversion clade</taxon>
        <taxon>NPAAA clade</taxon>
        <taxon>indigoferoid/millettioid clade</taxon>
        <taxon>Phaseoleae</taxon>
        <taxon>Glycine</taxon>
        <taxon>Glycine subgen. Soja</taxon>
    </lineage>
</organism>
<reference evidence="1" key="3">
    <citation type="submission" date="2018-07" db="EMBL/GenBank/DDBJ databases">
        <title>WGS assembly of Glycine max.</title>
        <authorList>
            <person name="Schmutz J."/>
            <person name="Cannon S."/>
            <person name="Schlueter J."/>
            <person name="Ma J."/>
            <person name="Mitros T."/>
            <person name="Nelson W."/>
            <person name="Hyten D."/>
            <person name="Song Q."/>
            <person name="Thelen J."/>
            <person name="Cheng J."/>
            <person name="Xu D."/>
            <person name="Hellsten U."/>
            <person name="May G."/>
            <person name="Yu Y."/>
            <person name="Sakurai T."/>
            <person name="Umezawa T."/>
            <person name="Bhattacharyya M."/>
            <person name="Sandhu D."/>
            <person name="Valliyodan B."/>
            <person name="Lindquist E."/>
            <person name="Peto M."/>
            <person name="Grant D."/>
            <person name="Shu S."/>
            <person name="Goodstein D."/>
            <person name="Barry K."/>
            <person name="Futrell-Griggs M."/>
            <person name="Abernathy B."/>
            <person name="Du J."/>
            <person name="Tian Z."/>
            <person name="Zhu L."/>
            <person name="Gill N."/>
            <person name="Joshi T."/>
            <person name="Libault M."/>
            <person name="Sethuraman A."/>
            <person name="Zhang X."/>
            <person name="Shinozaki K."/>
            <person name="Nguyen H."/>
            <person name="Wing R."/>
            <person name="Cregan P."/>
            <person name="Specht J."/>
            <person name="Grimwood J."/>
            <person name="Rokhsar D."/>
            <person name="Stacey G."/>
            <person name="Shoemaker R."/>
            <person name="Jackson S."/>
        </authorList>
    </citation>
    <scope>NUCLEOTIDE SEQUENCE</scope>
    <source>
        <tissue evidence="1">Callus</tissue>
    </source>
</reference>
<protein>
    <submittedName>
        <fullName evidence="1 2">Uncharacterized protein</fullName>
    </submittedName>
</protein>
<proteinExistence type="predicted"/>
<name>A0A0R0EKS1_SOYBN</name>